<evidence type="ECO:0000256" key="1">
    <source>
        <dbReference type="ARBA" id="ARBA00007673"/>
    </source>
</evidence>
<protein>
    <submittedName>
        <fullName evidence="3">4-oxalomesaconate tautomerase</fullName>
    </submittedName>
</protein>
<dbReference type="PANTHER" id="PTHR43709:SF3">
    <property type="entry name" value="ISOMERASE YBHH-RELATED"/>
    <property type="match status" value="1"/>
</dbReference>
<dbReference type="RefSeq" id="WP_065182664.1">
    <property type="nucleotide sequence ID" value="NZ_LYVI01000010.1"/>
</dbReference>
<gene>
    <name evidence="3" type="ORF">A9K56_14860</name>
</gene>
<dbReference type="EMBL" id="LYVI01000010">
    <property type="protein sequence ID" value="OBU60286.1"/>
    <property type="molecule type" value="Genomic_DNA"/>
</dbReference>
<dbReference type="Gene3D" id="3.10.310.10">
    <property type="entry name" value="Diaminopimelate Epimerase, Chain A, domain 1"/>
    <property type="match status" value="2"/>
</dbReference>
<dbReference type="SUPFAM" id="SSF54506">
    <property type="entry name" value="Diaminopimelate epimerase-like"/>
    <property type="match status" value="2"/>
</dbReference>
<dbReference type="Pfam" id="PF04303">
    <property type="entry name" value="PrpF"/>
    <property type="match status" value="1"/>
</dbReference>
<dbReference type="NCBIfam" id="NF033377">
    <property type="entry name" value="OMA_tautomer"/>
    <property type="match status" value="1"/>
</dbReference>
<sequence length="373" mass="38697">MSNDLLSIPCVLMRGGTSKGPFFLASDLPADAGLRDQLLLEVMGSGHPLQIDGIGGGNALTSKVAIVSPASRADADVDYLFAQVRVEQRVVDTTPNCGNMLAAVGPFAIERGLVPARHPRTEVRIHNVNTGKLIVATVETPNGQVAYRGDTRIAGAPGAAAPVRLAFLDAAGARTGRLLPSGRPQDMIDGIAVSLVDCAMPMMMVRAADMGVRGDASPAELNADHALLARLEAMRIEAGTHMGIADAGSKVIPKPVLLSAPQQGGDLQVRYFMPHQCHTALAITGAVGLATAAVTPGTLANTFVGCLPMPGSITLEHPSGLLEVGLSRSSDDAPVVASVVRTARRLFEGRVFATSPATAETHSTEARQWTSAA</sequence>
<dbReference type="PANTHER" id="PTHR43709">
    <property type="entry name" value="ACONITATE ISOMERASE-RELATED"/>
    <property type="match status" value="1"/>
</dbReference>
<reference evidence="3 4" key="1">
    <citation type="submission" date="2016-05" db="EMBL/GenBank/DDBJ databases">
        <title>Draft Genome Sequences of Stenotrophomonas maltophilia Strains Sm32COP, Sm41DVV, Sm46PAILV, SmF3, SmF22, SmSOFb1 and SmCVFa1, Isolated from Different Manures, in France.</title>
        <authorList>
            <person name="Nazaret S."/>
            <person name="Bodilis J."/>
        </authorList>
    </citation>
    <scope>NUCLEOTIDE SEQUENCE [LARGE SCALE GENOMIC DNA]</scope>
    <source>
        <strain evidence="3 4">Sm41DVV</strain>
    </source>
</reference>
<evidence type="ECO:0000256" key="2">
    <source>
        <dbReference type="ARBA" id="ARBA00023235"/>
    </source>
</evidence>
<dbReference type="AlphaFoldDB" id="A0AAP7KZV2"/>
<dbReference type="InterPro" id="IPR007400">
    <property type="entry name" value="PrpF-like"/>
</dbReference>
<organism evidence="3 4">
    <name type="scientific">Stenotrophomonas maltophilia</name>
    <name type="common">Pseudomonas maltophilia</name>
    <name type="synonym">Xanthomonas maltophilia</name>
    <dbReference type="NCBI Taxonomy" id="40324"/>
    <lineage>
        <taxon>Bacteria</taxon>
        <taxon>Pseudomonadati</taxon>
        <taxon>Pseudomonadota</taxon>
        <taxon>Gammaproteobacteria</taxon>
        <taxon>Lysobacterales</taxon>
        <taxon>Lysobacteraceae</taxon>
        <taxon>Stenotrophomonas</taxon>
        <taxon>Stenotrophomonas maltophilia group</taxon>
    </lineage>
</organism>
<name>A0AAP7KZV2_STEMA</name>
<dbReference type="Proteomes" id="UP000092125">
    <property type="component" value="Unassembled WGS sequence"/>
</dbReference>
<proteinExistence type="inferred from homology"/>
<evidence type="ECO:0000313" key="4">
    <source>
        <dbReference type="Proteomes" id="UP000092125"/>
    </source>
</evidence>
<keyword evidence="2" id="KW-0413">Isomerase</keyword>
<accession>A0AAP7KZV2</accession>
<evidence type="ECO:0000313" key="3">
    <source>
        <dbReference type="EMBL" id="OBU60286.1"/>
    </source>
</evidence>
<dbReference type="GO" id="GO:0016853">
    <property type="term" value="F:isomerase activity"/>
    <property type="evidence" value="ECO:0007669"/>
    <property type="project" value="UniProtKB-KW"/>
</dbReference>
<comment type="caution">
    <text evidence="3">The sequence shown here is derived from an EMBL/GenBank/DDBJ whole genome shotgun (WGS) entry which is preliminary data.</text>
</comment>
<comment type="similarity">
    <text evidence="1">Belongs to the PrpF family.</text>
</comment>
<dbReference type="InterPro" id="IPR047687">
    <property type="entry name" value="OMA_tautomer-like"/>
</dbReference>